<evidence type="ECO:0000313" key="4">
    <source>
        <dbReference type="RefSeq" id="XP_017775593.1"/>
    </source>
</evidence>
<feature type="compositionally biased region" description="Polar residues" evidence="2">
    <location>
        <begin position="494"/>
        <end position="508"/>
    </location>
</feature>
<dbReference type="GeneID" id="108561945"/>
<keyword evidence="1" id="KW-0175">Coiled coil</keyword>
<accession>A0ABM1MLZ3</accession>
<evidence type="ECO:0000256" key="1">
    <source>
        <dbReference type="SAM" id="Coils"/>
    </source>
</evidence>
<name>A0ABM1MLZ3_NICVS</name>
<sequence length="516" mass="59982">MAAKSDKENAENFDSSQQLLFMKAKYDLEKKIFLELETQTISCELAQSNGYKRFLSTEFEAAHDECLKMKQHKELLSVSMMFLQQELDKIVNILGLFQEERSKFQVIEDELQKTFCQHSINYNELNQHIKNLIENIEICKTIKNNKEKLKSALIMKQSILVDCDSRLCDIKLKYNEDVQVLSDSLSDGKLNLNNLIATNDMLKSSINAISEEFHGHNLQEVIDNNTNLKTMLNDHETKSNIIINDLNDKICAQSELYNQALITLNKQENECTEIKKIESDLTISNNQCLTEIEKRLVEVENKNLNFKSEYEKSKTLLNKLKEQNGEIYKKNLVEAAEFNEWKEMYEENIKKTNEDFEEQIMCLQKELSEIKQISRDALETQKESFIDELKDVQINIETSKKELEKLADENSVVEIRYKNAFDRKETLTNLYKSIQDSDENSRPTGILKNNRAEMIPLNSNKNVTFRSNVSYETASQCSVDSFLEEIKRINNSTASPTESVADFKSTNQTRKRNRFD</sequence>
<keyword evidence="3" id="KW-1185">Reference proteome</keyword>
<gene>
    <name evidence="4" type="primary">LOC108561945</name>
</gene>
<proteinExistence type="predicted"/>
<feature type="region of interest" description="Disordered" evidence="2">
    <location>
        <begin position="494"/>
        <end position="516"/>
    </location>
</feature>
<protein>
    <submittedName>
        <fullName evidence="4">WEB family protein At1g65010, chloroplastic</fullName>
    </submittedName>
</protein>
<feature type="coiled-coil region" evidence="1">
    <location>
        <begin position="289"/>
        <end position="416"/>
    </location>
</feature>
<dbReference type="RefSeq" id="XP_017775593.1">
    <property type="nucleotide sequence ID" value="XM_017920104.1"/>
</dbReference>
<evidence type="ECO:0000256" key="2">
    <source>
        <dbReference type="SAM" id="MobiDB-lite"/>
    </source>
</evidence>
<reference evidence="4" key="1">
    <citation type="submission" date="2025-08" db="UniProtKB">
        <authorList>
            <consortium name="RefSeq"/>
        </authorList>
    </citation>
    <scope>IDENTIFICATION</scope>
    <source>
        <tissue evidence="4">Whole Larva</tissue>
    </source>
</reference>
<dbReference type="Proteomes" id="UP000695000">
    <property type="component" value="Unplaced"/>
</dbReference>
<organism evidence="3 4">
    <name type="scientific">Nicrophorus vespilloides</name>
    <name type="common">Boreal carrion beetle</name>
    <dbReference type="NCBI Taxonomy" id="110193"/>
    <lineage>
        <taxon>Eukaryota</taxon>
        <taxon>Metazoa</taxon>
        <taxon>Ecdysozoa</taxon>
        <taxon>Arthropoda</taxon>
        <taxon>Hexapoda</taxon>
        <taxon>Insecta</taxon>
        <taxon>Pterygota</taxon>
        <taxon>Neoptera</taxon>
        <taxon>Endopterygota</taxon>
        <taxon>Coleoptera</taxon>
        <taxon>Polyphaga</taxon>
        <taxon>Staphyliniformia</taxon>
        <taxon>Silphidae</taxon>
        <taxon>Nicrophorinae</taxon>
        <taxon>Nicrophorus</taxon>
    </lineage>
</organism>
<evidence type="ECO:0000313" key="3">
    <source>
        <dbReference type="Proteomes" id="UP000695000"/>
    </source>
</evidence>